<dbReference type="RefSeq" id="WP_114176755.1">
    <property type="nucleotide sequence ID" value="NZ_CP024902.1"/>
</dbReference>
<sequence>MKTLRSALLAFTVACGLVAAPAAFAKPPVPPAATPTLAVGPQYDTTHVYVAPEDFDRFTDSFVATFGGSKSKQGVFQVTPTPSQTMSQLVFTPSGTISVFGFKTPVPWPFGAERTGYLVADMDAAVKVAREHGADVIVDTFPDPIGRDVVIAWTGGLKMQLYWHTQAPHYDALQTVPENRVYVSPQSVRKFVHDFVRFSNGKVVSDNLKAPGIEIGRPNDTYRRIRIESGFGKMTVLVTDGHLPYPFGRETTGYEVQNLDATLEKAKAAGVTVLVPPFASGGRNAALVQFPGGYVAEIHASAAR</sequence>
<dbReference type="SUPFAM" id="SSF54593">
    <property type="entry name" value="Glyoxalase/Bleomycin resistance protein/Dihydroxybiphenyl dioxygenase"/>
    <property type="match status" value="2"/>
</dbReference>
<evidence type="ECO:0000313" key="3">
    <source>
        <dbReference type="Proteomes" id="UP000253104"/>
    </source>
</evidence>
<name>A0A2Z5MT12_BURPY</name>
<dbReference type="Gene3D" id="3.10.180.10">
    <property type="entry name" value="2,3-Dihydroxybiphenyl 1,2-Dioxygenase, domain 1"/>
    <property type="match status" value="1"/>
</dbReference>
<dbReference type="EMBL" id="CP024902">
    <property type="protein sequence ID" value="AXF20322.1"/>
    <property type="molecule type" value="Genomic_DNA"/>
</dbReference>
<feature type="signal peptide" evidence="1">
    <location>
        <begin position="1"/>
        <end position="25"/>
    </location>
</feature>
<organism evidence="2 3">
    <name type="scientific">Burkholderia pyrrocinia</name>
    <name type="common">Pseudomonas pyrrocinia</name>
    <dbReference type="NCBI Taxonomy" id="60550"/>
    <lineage>
        <taxon>Bacteria</taxon>
        <taxon>Pseudomonadati</taxon>
        <taxon>Pseudomonadota</taxon>
        <taxon>Betaproteobacteria</taxon>
        <taxon>Burkholderiales</taxon>
        <taxon>Burkholderiaceae</taxon>
        <taxon>Burkholderia</taxon>
        <taxon>Burkholderia cepacia complex</taxon>
    </lineage>
</organism>
<feature type="chain" id="PRO_5016332303" evidence="1">
    <location>
        <begin position="26"/>
        <end position="304"/>
    </location>
</feature>
<accession>A0A2Z5MT12</accession>
<evidence type="ECO:0000256" key="1">
    <source>
        <dbReference type="SAM" id="SignalP"/>
    </source>
</evidence>
<dbReference type="Proteomes" id="UP000253104">
    <property type="component" value="Chromosome mHSR5_A"/>
</dbReference>
<protein>
    <submittedName>
        <fullName evidence="2">Glyoxalase</fullName>
    </submittedName>
</protein>
<dbReference type="InterPro" id="IPR029068">
    <property type="entry name" value="Glyas_Bleomycin-R_OHBP_Dase"/>
</dbReference>
<proteinExistence type="predicted"/>
<gene>
    <name evidence="2" type="ORF">CUJ89_07320</name>
</gene>
<reference evidence="2 3" key="1">
    <citation type="journal article" date="2018" name="ISME J.">
        <title>Involvement of Burkholderiaceae and sulfurous volatiles in disease-suppressive soils.</title>
        <authorList>
            <person name="Carrion V.J."/>
            <person name="Cordovez V."/>
            <person name="Tyc O."/>
            <person name="Etalo D.W."/>
            <person name="de Bruijn I."/>
            <person name="de Jager V.C."/>
            <person name="Medema M.H."/>
            <person name="Eberl L."/>
            <person name="Raaijmakers J.M."/>
        </authorList>
    </citation>
    <scope>NUCLEOTIDE SEQUENCE [LARGE SCALE GENOMIC DNA]</scope>
    <source>
        <strain evidence="3">mHSR5</strain>
    </source>
</reference>
<keyword evidence="1" id="KW-0732">Signal</keyword>
<dbReference type="AlphaFoldDB" id="A0A2Z5MT12"/>
<evidence type="ECO:0000313" key="2">
    <source>
        <dbReference type="EMBL" id="AXF20322.1"/>
    </source>
</evidence>
<dbReference type="OrthoDB" id="107334at2"/>